<dbReference type="PRINTS" id="PR00834">
    <property type="entry name" value="PROTEASES2C"/>
</dbReference>
<feature type="compositionally biased region" description="Polar residues" evidence="4">
    <location>
        <begin position="10"/>
        <end position="24"/>
    </location>
</feature>
<dbReference type="InterPro" id="IPR036034">
    <property type="entry name" value="PDZ_sf"/>
</dbReference>
<dbReference type="InterPro" id="IPR009003">
    <property type="entry name" value="Peptidase_S1_PA"/>
</dbReference>
<evidence type="ECO:0000313" key="8">
    <source>
        <dbReference type="EMBL" id="CAB5040290.1"/>
    </source>
</evidence>
<evidence type="ECO:0000256" key="1">
    <source>
        <dbReference type="ARBA" id="ARBA00010541"/>
    </source>
</evidence>
<dbReference type="PROSITE" id="PS50106">
    <property type="entry name" value="PDZ"/>
    <property type="match status" value="1"/>
</dbReference>
<sequence>MGDLGERKVSSFSAGSHAARSTSITREHTMTEYPDGPHSTRRDPQFGETTSGDAMNDQVEALYPTTSATYPPPVPGTRVDGPAAPSAASGEEYDPWSIEQYPDAPDRSARRGGKGTGKVVAIALASGLLAGAAGGVGAFAIADHRSTTTAASTSPGAVLPQTDAELSARPSGSIAAVAAAVLPTVVQIEERGSSGGGTGSGFVLREDGYILTNNHVVAGAVDGGTLSVTFQNGVTKPAKIIGRDTSYDLAVIKVDMTGLAVSTLGNSDGVVVGDSVIAIGSPLGLEGTVTSGIISSLNRPVTAGGSGESSFISAIQTDAAINPGNSGGPLVDAQGKVIGINSAIASLGQASSGSQAGSIGLGFAIPINQAKRVAEEIISTGSSSHPVIGVQVDTEYGGPGAKIAAVTAGGPADQAGLKANDIILTVDGRPVSDSTELIVAIRSNAPGEVITLGVKEGSGTREVKVTLGADKSKG</sequence>
<dbReference type="SMART" id="SM00228">
    <property type="entry name" value="PDZ"/>
    <property type="match status" value="1"/>
</dbReference>
<evidence type="ECO:0000313" key="7">
    <source>
        <dbReference type="EMBL" id="CAB4852347.1"/>
    </source>
</evidence>
<evidence type="ECO:0000256" key="5">
    <source>
        <dbReference type="SAM" id="Phobius"/>
    </source>
</evidence>
<proteinExistence type="inferred from homology"/>
<evidence type="ECO:0000256" key="4">
    <source>
        <dbReference type="SAM" id="MobiDB-lite"/>
    </source>
</evidence>
<dbReference type="EMBL" id="CAFBPU010000076">
    <property type="protein sequence ID" value="CAB5040290.1"/>
    <property type="molecule type" value="Genomic_DNA"/>
</dbReference>
<comment type="similarity">
    <text evidence="1">Belongs to the peptidase S1C family.</text>
</comment>
<feature type="transmembrane region" description="Helical" evidence="5">
    <location>
        <begin position="119"/>
        <end position="142"/>
    </location>
</feature>
<evidence type="ECO:0000259" key="6">
    <source>
        <dbReference type="PROSITE" id="PS50106"/>
    </source>
</evidence>
<dbReference type="Pfam" id="PF13365">
    <property type="entry name" value="Trypsin_2"/>
    <property type="match status" value="1"/>
</dbReference>
<dbReference type="InterPro" id="IPR001478">
    <property type="entry name" value="PDZ"/>
</dbReference>
<dbReference type="InterPro" id="IPR001940">
    <property type="entry name" value="Peptidase_S1C"/>
</dbReference>
<dbReference type="PANTHER" id="PTHR43343">
    <property type="entry name" value="PEPTIDASE S12"/>
    <property type="match status" value="1"/>
</dbReference>
<reference evidence="7" key="1">
    <citation type="submission" date="2020-05" db="EMBL/GenBank/DDBJ databases">
        <authorList>
            <person name="Chiriac C."/>
            <person name="Salcher M."/>
            <person name="Ghai R."/>
            <person name="Kavagutti S V."/>
        </authorList>
    </citation>
    <scope>NUCLEOTIDE SEQUENCE</scope>
</reference>
<dbReference type="EMBL" id="CAFBIZ010000258">
    <property type="protein sequence ID" value="CAB4852347.1"/>
    <property type="molecule type" value="Genomic_DNA"/>
</dbReference>
<keyword evidence="3" id="KW-0378">Hydrolase</keyword>
<dbReference type="GO" id="GO:0004252">
    <property type="term" value="F:serine-type endopeptidase activity"/>
    <property type="evidence" value="ECO:0007669"/>
    <property type="project" value="InterPro"/>
</dbReference>
<feature type="domain" description="PDZ" evidence="6">
    <location>
        <begin position="377"/>
        <end position="458"/>
    </location>
</feature>
<dbReference type="Gene3D" id="2.30.42.10">
    <property type="match status" value="1"/>
</dbReference>
<dbReference type="PANTHER" id="PTHR43343:SF3">
    <property type="entry name" value="PROTEASE DO-LIKE 8, CHLOROPLASTIC"/>
    <property type="match status" value="1"/>
</dbReference>
<dbReference type="SUPFAM" id="SSF50156">
    <property type="entry name" value="PDZ domain-like"/>
    <property type="match status" value="1"/>
</dbReference>
<keyword evidence="5" id="KW-1133">Transmembrane helix</keyword>
<dbReference type="GO" id="GO:0006508">
    <property type="term" value="P:proteolysis"/>
    <property type="evidence" value="ECO:0007669"/>
    <property type="project" value="UniProtKB-KW"/>
</dbReference>
<feature type="region of interest" description="Disordered" evidence="4">
    <location>
        <begin position="1"/>
        <end position="114"/>
    </location>
</feature>
<dbReference type="Gene3D" id="2.40.10.10">
    <property type="entry name" value="Trypsin-like serine proteases"/>
    <property type="match status" value="2"/>
</dbReference>
<protein>
    <submittedName>
        <fullName evidence="7">Unannotated protein</fullName>
    </submittedName>
</protein>
<name>A0A6J7C2P6_9ZZZZ</name>
<dbReference type="InterPro" id="IPR043504">
    <property type="entry name" value="Peptidase_S1_PA_chymotrypsin"/>
</dbReference>
<keyword evidence="5" id="KW-0812">Transmembrane</keyword>
<keyword evidence="5" id="KW-0472">Membrane</keyword>
<dbReference type="AlphaFoldDB" id="A0A6J7C2P6"/>
<gene>
    <name evidence="7" type="ORF">UFOPK3268_01615</name>
    <name evidence="8" type="ORF">UFOPK4150_02309</name>
</gene>
<dbReference type="SUPFAM" id="SSF50494">
    <property type="entry name" value="Trypsin-like serine proteases"/>
    <property type="match status" value="1"/>
</dbReference>
<accession>A0A6J7C2P6</accession>
<evidence type="ECO:0000256" key="3">
    <source>
        <dbReference type="ARBA" id="ARBA00022801"/>
    </source>
</evidence>
<keyword evidence="2" id="KW-0645">Protease</keyword>
<organism evidence="7">
    <name type="scientific">freshwater metagenome</name>
    <dbReference type="NCBI Taxonomy" id="449393"/>
    <lineage>
        <taxon>unclassified sequences</taxon>
        <taxon>metagenomes</taxon>
        <taxon>ecological metagenomes</taxon>
    </lineage>
</organism>
<evidence type="ECO:0000256" key="2">
    <source>
        <dbReference type="ARBA" id="ARBA00022670"/>
    </source>
</evidence>
<dbReference type="Pfam" id="PF13180">
    <property type="entry name" value="PDZ_2"/>
    <property type="match status" value="1"/>
</dbReference>
<dbReference type="InterPro" id="IPR051201">
    <property type="entry name" value="Chloro_Bact_Ser_Proteases"/>
</dbReference>